<reference evidence="1" key="1">
    <citation type="submission" date="2021-02" db="EMBL/GenBank/DDBJ databases">
        <authorList>
            <person name="Dougan E. K."/>
            <person name="Rhodes N."/>
            <person name="Thang M."/>
            <person name="Chan C."/>
        </authorList>
    </citation>
    <scope>NUCLEOTIDE SEQUENCE</scope>
</reference>
<evidence type="ECO:0000313" key="2">
    <source>
        <dbReference type="Proteomes" id="UP000626109"/>
    </source>
</evidence>
<proteinExistence type="predicted"/>
<name>A0A813KCT3_POLGL</name>
<dbReference type="EMBL" id="CAJNNW010028342">
    <property type="protein sequence ID" value="CAE8695680.1"/>
    <property type="molecule type" value="Genomic_DNA"/>
</dbReference>
<evidence type="ECO:0000313" key="1">
    <source>
        <dbReference type="EMBL" id="CAE8695680.1"/>
    </source>
</evidence>
<dbReference type="AlphaFoldDB" id="A0A813KCT3"/>
<comment type="caution">
    <text evidence="1">The sequence shown here is derived from an EMBL/GenBank/DDBJ whole genome shotgun (WGS) entry which is preliminary data.</text>
</comment>
<organism evidence="1 2">
    <name type="scientific">Polarella glacialis</name>
    <name type="common">Dinoflagellate</name>
    <dbReference type="NCBI Taxonomy" id="89957"/>
    <lineage>
        <taxon>Eukaryota</taxon>
        <taxon>Sar</taxon>
        <taxon>Alveolata</taxon>
        <taxon>Dinophyceae</taxon>
        <taxon>Suessiales</taxon>
        <taxon>Suessiaceae</taxon>
        <taxon>Polarella</taxon>
    </lineage>
</organism>
<gene>
    <name evidence="1" type="ORF">PGLA2088_LOCUS29490</name>
</gene>
<protein>
    <submittedName>
        <fullName evidence="1">Uncharacterized protein</fullName>
    </submittedName>
</protein>
<accession>A0A813KCT3</accession>
<sequence length="179" mass="19715">MAAVQDGLYLLRHRGRLIEYWGGSQAGGLYDSLTSAASVFLLGQLRMSSGLPLYLNFGDCHFGFDVIVLDEIRWGSFQAGVVGKAWMLLDDCLSMDKVRVAYMHLVSSFFDVCAGIAQGRKASVFNFNTAVKSLHDTIALKSTGSHLTYPDGRVVSLSMLTRCALQAAQRTTIQLLLRW</sequence>
<dbReference type="Proteomes" id="UP000626109">
    <property type="component" value="Unassembled WGS sequence"/>
</dbReference>